<evidence type="ECO:0000256" key="2">
    <source>
        <dbReference type="SAM" id="Phobius"/>
    </source>
</evidence>
<feature type="transmembrane region" description="Helical" evidence="2">
    <location>
        <begin position="1310"/>
        <end position="1328"/>
    </location>
</feature>
<keyword evidence="2" id="KW-0812">Transmembrane</keyword>
<feature type="transmembrane region" description="Helical" evidence="2">
    <location>
        <begin position="1277"/>
        <end position="1298"/>
    </location>
</feature>
<gene>
    <name evidence="4" type="ORF">BN1205_107970</name>
</gene>
<evidence type="ECO:0008006" key="5">
    <source>
        <dbReference type="Google" id="ProtNLM"/>
    </source>
</evidence>
<feature type="region of interest" description="Disordered" evidence="1">
    <location>
        <begin position="1348"/>
        <end position="1394"/>
    </location>
</feature>
<keyword evidence="3" id="KW-0732">Signal</keyword>
<name>A0A0F7V823_TOXGV</name>
<organism evidence="4">
    <name type="scientific">Toxoplasma gondii (strain ATCC 50861 / VEG)</name>
    <dbReference type="NCBI Taxonomy" id="432359"/>
    <lineage>
        <taxon>Eukaryota</taxon>
        <taxon>Sar</taxon>
        <taxon>Alveolata</taxon>
        <taxon>Apicomplexa</taxon>
        <taxon>Conoidasida</taxon>
        <taxon>Coccidia</taxon>
        <taxon>Eucoccidiorida</taxon>
        <taxon>Eimeriorina</taxon>
        <taxon>Sarcocystidae</taxon>
        <taxon>Toxoplasma</taxon>
    </lineage>
</organism>
<reference evidence="4" key="1">
    <citation type="journal article" date="2015" name="PLoS ONE">
        <title>Comprehensive Evaluation of Toxoplasma gondii VEG and Neospora caninum LIV Genomes with Tachyzoite Stage Transcriptome and Proteome Defines Novel Transcript Features.</title>
        <authorList>
            <person name="Ramaprasad A."/>
            <person name="Mourier T."/>
            <person name="Naeem R."/>
            <person name="Malas T.B."/>
            <person name="Moussa E."/>
            <person name="Panigrahi A."/>
            <person name="Vermont S.J."/>
            <person name="Otto T.D."/>
            <person name="Wastling J."/>
            <person name="Pain A."/>
        </authorList>
    </citation>
    <scope>NUCLEOTIDE SEQUENCE</scope>
    <source>
        <strain evidence="4">VEG</strain>
    </source>
</reference>
<protein>
    <recommendedName>
        <fullName evidence="5">Transmembrane protein</fullName>
    </recommendedName>
</protein>
<feature type="signal peptide" evidence="3">
    <location>
        <begin position="1"/>
        <end position="17"/>
    </location>
</feature>
<feature type="compositionally biased region" description="Polar residues" evidence="1">
    <location>
        <begin position="1358"/>
        <end position="1375"/>
    </location>
</feature>
<keyword evidence="2" id="KW-1133">Transmembrane helix</keyword>
<sequence length="1406" mass="156752">MRVRLALPLTLVSCVGTVSPPFHDAATSASALPTFTSPWALERVSDYRPVQITPGDLPFLLKTSILEPPEATVAAVAIKETLKREALIKKRREWFQGLKKALFRLPFKRLRRRLMRRMEASRTATASFKALMGHGVRTAALGGYYGFGGLLSAIALPFRAIGYTVASGFHALVDSPQRFHNIRMALLRTEKEEAEKFLNTELRQAQESDRVMTLIEKLTNAILTQVLPPEQLRIDLRAADLQSLRDQVSVLYSRYKEAVKPNPILRAMAQGTTAQSFMGRMRNRLSYRRTVRKNAEAHVFTAFVNAVNKASLSADGRTEAVNTRVETAAALIDLFFQLCDHEERGMMRATELFLQVNKKYLEEETVAQISSSLASAVVAQRYEMAALLQRLSERDGQNDLGESLLKQVTEVLDATAPPQERYPNFSALFSRVWKQTVLALMNHPLKGKYLKASKLLSPDAIRRACRGSDKYVDAAAARAGFPTALDTRLDYFVYIYESRDQDPELELQRCVSAENVYRLVGQKNFFVPGNENVDQQLTFEIGDFRLVKGSFLLSKIEDPTTAKRRLLHAVGGYLYNMLDSESVKHLVTETLLEMNYIPLTPIPEKTTWSVTWRRRIAKELVIAPSCVVAALSSRVDPRDLLNMEGLSDEEWKELLEPCGYALAPRSRFQRLTGRNKKDNFIRILRRMRVNSGTFTGTRPIHDAYWNALKVYLGGSDAPVHADGMPQEFFREDPTFAFLNSVFQKTVEESGVRAFYEDAAGAGIGPPALVPLQIQPVSTTEQYSPSNAPEAWRLAMRDQFRKLTSSPNRIYLVVEDAVRIRACKALKRLKRRDQLDAAIVNEVLRYFGLQGPSPPIDSLICAAAPVNAQAALGRPFATEAFATRGSAPDGSLEDPMAVFRIFIERTLMQLDGGAQLPFITRFLIEGHSQLFQIHSLIAKVNVETMRGYEADKLLKLAQAGANSDFGTVLESMKPVFTRMFDVDIIGLRHKNGADCFRFGDPWVQTGGWSAKNSYVESSVGITFAAPSSVSREDCIPGTRDGQTFSDAVTSAVHQWLSQGFSNILFNAAVDEQEVQPAETAELIRDTRGAFQALGDTARTVFQDMLRIQRNPALISRAREFLQKFFADPLKPPPVGTTRLLMSKAIALEGKDGLFDGFHSNSLVQMIWEKKDEQVNTPAETEDPIELAFKFSLFARNMSSRRSISLPLRYTSPFPLASEQQIKRHGAVHQFFYNRWKALPGSIMFFVTIGSFSCLMGGITAPLCAGIFFNFAPFYSSQLIGVIGLLAGSTISLVKLFKWYVYSTAQLAVQHMLWGALQVVVGSATMELIGDRPLGQKSTNADTERLTAIEEMSTPLLQPPTDSTSSMDETKSPQESLELSKKMVSPPNGAVSSRCSIGMGGVTRMMRR</sequence>
<evidence type="ECO:0000313" key="4">
    <source>
        <dbReference type="EMBL" id="CEL76288.1"/>
    </source>
</evidence>
<keyword evidence="2" id="KW-0472">Membrane</keyword>
<accession>A0A0F7V823</accession>
<feature type="chain" id="PRO_5002523794" description="Transmembrane protein" evidence="3">
    <location>
        <begin position="18"/>
        <end position="1406"/>
    </location>
</feature>
<feature type="transmembrane region" description="Helical" evidence="2">
    <location>
        <begin position="1241"/>
        <end position="1270"/>
    </location>
</feature>
<evidence type="ECO:0000256" key="3">
    <source>
        <dbReference type="SAM" id="SignalP"/>
    </source>
</evidence>
<dbReference type="EMBL" id="LN714499">
    <property type="protein sequence ID" value="CEL76288.1"/>
    <property type="molecule type" value="Genomic_DNA"/>
</dbReference>
<evidence type="ECO:0000256" key="1">
    <source>
        <dbReference type="SAM" id="MobiDB-lite"/>
    </source>
</evidence>
<proteinExistence type="predicted"/>